<feature type="domain" description="RNA polymerase sigma-70 region 2" evidence="6">
    <location>
        <begin position="27"/>
        <end position="92"/>
    </location>
</feature>
<comment type="similarity">
    <text evidence="1">Belongs to the sigma-70 factor family. ECF subfamily.</text>
</comment>
<dbReference type="PANTHER" id="PTHR43133">
    <property type="entry name" value="RNA POLYMERASE ECF-TYPE SIGMA FACTO"/>
    <property type="match status" value="1"/>
</dbReference>
<feature type="domain" description="RNA polymerase sigma factor 70 region 4 type 2" evidence="7">
    <location>
        <begin position="123"/>
        <end position="174"/>
    </location>
</feature>
<dbReference type="Gene3D" id="1.10.10.10">
    <property type="entry name" value="Winged helix-like DNA-binding domain superfamily/Winged helix DNA-binding domain"/>
    <property type="match status" value="1"/>
</dbReference>
<evidence type="ECO:0000313" key="9">
    <source>
        <dbReference type="Proteomes" id="UP000005801"/>
    </source>
</evidence>
<keyword evidence="5" id="KW-0804">Transcription</keyword>
<dbReference type="InterPro" id="IPR014284">
    <property type="entry name" value="RNA_pol_sigma-70_dom"/>
</dbReference>
<dbReference type="GO" id="GO:0016987">
    <property type="term" value="F:sigma factor activity"/>
    <property type="evidence" value="ECO:0007669"/>
    <property type="project" value="UniProtKB-KW"/>
</dbReference>
<organism evidence="8 9">
    <name type="scientific">Plesiocystis pacifica SIR-1</name>
    <dbReference type="NCBI Taxonomy" id="391625"/>
    <lineage>
        <taxon>Bacteria</taxon>
        <taxon>Pseudomonadati</taxon>
        <taxon>Myxococcota</taxon>
        <taxon>Polyangia</taxon>
        <taxon>Nannocystales</taxon>
        <taxon>Nannocystaceae</taxon>
        <taxon>Plesiocystis</taxon>
    </lineage>
</organism>
<dbReference type="InterPro" id="IPR013325">
    <property type="entry name" value="RNA_pol_sigma_r2"/>
</dbReference>
<evidence type="ECO:0000256" key="1">
    <source>
        <dbReference type="ARBA" id="ARBA00010641"/>
    </source>
</evidence>
<dbReference type="SUPFAM" id="SSF88659">
    <property type="entry name" value="Sigma3 and sigma4 domains of RNA polymerase sigma factors"/>
    <property type="match status" value="1"/>
</dbReference>
<sequence length="209" mass="23936">MLCPVADDDATLLAAWRDGDTRAGSRLFDRHYTRLARFFRNKVGDEHYDLTQQTMLTCLERCDQLRDDQRFAAFLLGVARNVLLHHYRTRARKLDKLDFGVSAVADLAPGGSTILARRHEHKLLLEALRALPLEQQILLELYYWEELRGGDLARFYGLPEGTIRTRLRAARQALEGTLPKVARQLGIEVTNAADNLETWAREVRPLLEV</sequence>
<dbReference type="GO" id="GO:0006352">
    <property type="term" value="P:DNA-templated transcription initiation"/>
    <property type="evidence" value="ECO:0007669"/>
    <property type="project" value="InterPro"/>
</dbReference>
<evidence type="ECO:0000259" key="6">
    <source>
        <dbReference type="Pfam" id="PF04542"/>
    </source>
</evidence>
<comment type="caution">
    <text evidence="8">The sequence shown here is derived from an EMBL/GenBank/DDBJ whole genome shotgun (WGS) entry which is preliminary data.</text>
</comment>
<reference evidence="8 9" key="1">
    <citation type="submission" date="2007-06" db="EMBL/GenBank/DDBJ databases">
        <authorList>
            <person name="Shimkets L."/>
            <person name="Ferriera S."/>
            <person name="Johnson J."/>
            <person name="Kravitz S."/>
            <person name="Beeson K."/>
            <person name="Sutton G."/>
            <person name="Rogers Y.-H."/>
            <person name="Friedman R."/>
            <person name="Frazier M."/>
            <person name="Venter J.C."/>
        </authorList>
    </citation>
    <scope>NUCLEOTIDE SEQUENCE [LARGE SCALE GENOMIC DNA]</scope>
    <source>
        <strain evidence="8 9">SIR-1</strain>
    </source>
</reference>
<dbReference type="STRING" id="391625.PPSIR1_36989"/>
<protein>
    <submittedName>
        <fullName evidence="8">RNA polymerase sigma factor (Sigma24)</fullName>
    </submittedName>
</protein>
<evidence type="ECO:0000256" key="2">
    <source>
        <dbReference type="ARBA" id="ARBA00023015"/>
    </source>
</evidence>
<dbReference type="Pfam" id="PF04542">
    <property type="entry name" value="Sigma70_r2"/>
    <property type="match status" value="1"/>
</dbReference>
<name>A6G0G3_9BACT</name>
<dbReference type="InterPro" id="IPR013324">
    <property type="entry name" value="RNA_pol_sigma_r3/r4-like"/>
</dbReference>
<evidence type="ECO:0000256" key="5">
    <source>
        <dbReference type="ARBA" id="ARBA00023163"/>
    </source>
</evidence>
<keyword evidence="9" id="KW-1185">Reference proteome</keyword>
<dbReference type="InterPro" id="IPR013249">
    <property type="entry name" value="RNA_pol_sigma70_r4_t2"/>
</dbReference>
<dbReference type="Pfam" id="PF08281">
    <property type="entry name" value="Sigma70_r4_2"/>
    <property type="match status" value="1"/>
</dbReference>
<dbReference type="InterPro" id="IPR007627">
    <property type="entry name" value="RNA_pol_sigma70_r2"/>
</dbReference>
<dbReference type="InterPro" id="IPR039425">
    <property type="entry name" value="RNA_pol_sigma-70-like"/>
</dbReference>
<dbReference type="NCBIfam" id="TIGR02937">
    <property type="entry name" value="sigma70-ECF"/>
    <property type="match status" value="1"/>
</dbReference>
<accession>A6G0G3</accession>
<dbReference type="AlphaFoldDB" id="A6G0G3"/>
<dbReference type="GO" id="GO:0003677">
    <property type="term" value="F:DNA binding"/>
    <property type="evidence" value="ECO:0007669"/>
    <property type="project" value="UniProtKB-KW"/>
</dbReference>
<evidence type="ECO:0000256" key="4">
    <source>
        <dbReference type="ARBA" id="ARBA00023125"/>
    </source>
</evidence>
<dbReference type="eggNOG" id="COG1595">
    <property type="taxonomic scope" value="Bacteria"/>
</dbReference>
<dbReference type="EMBL" id="ABCS01000009">
    <property type="protein sequence ID" value="EDM80609.1"/>
    <property type="molecule type" value="Genomic_DNA"/>
</dbReference>
<evidence type="ECO:0000256" key="3">
    <source>
        <dbReference type="ARBA" id="ARBA00023082"/>
    </source>
</evidence>
<dbReference type="InterPro" id="IPR036388">
    <property type="entry name" value="WH-like_DNA-bd_sf"/>
</dbReference>
<dbReference type="Proteomes" id="UP000005801">
    <property type="component" value="Unassembled WGS sequence"/>
</dbReference>
<dbReference type="SUPFAM" id="SSF88946">
    <property type="entry name" value="Sigma2 domain of RNA polymerase sigma factors"/>
    <property type="match status" value="1"/>
</dbReference>
<proteinExistence type="inferred from homology"/>
<dbReference type="Gene3D" id="1.10.1740.10">
    <property type="match status" value="1"/>
</dbReference>
<dbReference type="PANTHER" id="PTHR43133:SF8">
    <property type="entry name" value="RNA POLYMERASE SIGMA FACTOR HI_1459-RELATED"/>
    <property type="match status" value="1"/>
</dbReference>
<keyword evidence="4" id="KW-0238">DNA-binding</keyword>
<evidence type="ECO:0000259" key="7">
    <source>
        <dbReference type="Pfam" id="PF08281"/>
    </source>
</evidence>
<evidence type="ECO:0000313" key="8">
    <source>
        <dbReference type="EMBL" id="EDM80609.1"/>
    </source>
</evidence>
<gene>
    <name evidence="8" type="ORF">PPSIR1_36989</name>
</gene>
<keyword evidence="2" id="KW-0805">Transcription regulation</keyword>
<keyword evidence="3" id="KW-0731">Sigma factor</keyword>